<protein>
    <recommendedName>
        <fullName evidence="1">Transglutaminase-like domain-containing protein</fullName>
    </recommendedName>
</protein>
<dbReference type="Gene3D" id="3.10.620.30">
    <property type="match status" value="1"/>
</dbReference>
<sequence length="197" mass="22491">MSVKLSHTLSKIVLGVLALYFLYLFSQAIDVVNRRHTGTNEGTYVNSTTTNAKLDALAHQLTQNCLNDICRVQNILDYITNIPYVINNYTAHSPQETIQKNFGDCDDKSNLLISLLHTLNIESYFVLVPQHIFVIVALDKIKSKKALYLNNKPYYILESTAKNSTIGFPLTYRLNEISTVIEPFENRKLDIDNIEYK</sequence>
<proteinExistence type="predicted"/>
<dbReference type="SUPFAM" id="SSF54001">
    <property type="entry name" value="Cysteine proteinases"/>
    <property type="match status" value="1"/>
</dbReference>
<dbReference type="Pfam" id="PF01841">
    <property type="entry name" value="Transglut_core"/>
    <property type="match status" value="1"/>
</dbReference>
<reference evidence="2" key="1">
    <citation type="submission" date="2020-01" db="EMBL/GenBank/DDBJ databases">
        <authorList>
            <person name="Meier V. D."/>
            <person name="Meier V D."/>
        </authorList>
    </citation>
    <scope>NUCLEOTIDE SEQUENCE</scope>
    <source>
        <strain evidence="2">HLG_WM_MAG_04</strain>
    </source>
</reference>
<name>A0A6S6TF77_9BACT</name>
<evidence type="ECO:0000259" key="1">
    <source>
        <dbReference type="Pfam" id="PF01841"/>
    </source>
</evidence>
<accession>A0A6S6TF77</accession>
<organism evidence="2">
    <name type="scientific">uncultured Sulfurovum sp</name>
    <dbReference type="NCBI Taxonomy" id="269237"/>
    <lineage>
        <taxon>Bacteria</taxon>
        <taxon>Pseudomonadati</taxon>
        <taxon>Campylobacterota</taxon>
        <taxon>Epsilonproteobacteria</taxon>
        <taxon>Campylobacterales</taxon>
        <taxon>Sulfurovaceae</taxon>
        <taxon>Sulfurovum</taxon>
        <taxon>environmental samples</taxon>
    </lineage>
</organism>
<dbReference type="InterPro" id="IPR002931">
    <property type="entry name" value="Transglutaminase-like"/>
</dbReference>
<feature type="domain" description="Transglutaminase-like" evidence="1">
    <location>
        <begin position="56"/>
        <end position="126"/>
    </location>
</feature>
<gene>
    <name evidence="2" type="ORF">HELGO_WM1805</name>
</gene>
<evidence type="ECO:0000313" key="2">
    <source>
        <dbReference type="EMBL" id="CAA6821801.1"/>
    </source>
</evidence>
<dbReference type="EMBL" id="CACVAX010000059">
    <property type="protein sequence ID" value="CAA6821801.1"/>
    <property type="molecule type" value="Genomic_DNA"/>
</dbReference>
<dbReference type="InterPro" id="IPR038765">
    <property type="entry name" value="Papain-like_cys_pep_sf"/>
</dbReference>
<dbReference type="AlphaFoldDB" id="A0A6S6TF77"/>